<dbReference type="GO" id="GO:0015740">
    <property type="term" value="P:C4-dicarboxylate transport"/>
    <property type="evidence" value="ECO:0007669"/>
    <property type="project" value="TreeGrafter"/>
</dbReference>
<dbReference type="PANTHER" id="PTHR33376:SF7">
    <property type="entry name" value="C4-DICARBOXYLATE-BINDING PROTEIN DCTB"/>
    <property type="match status" value="1"/>
</dbReference>
<dbReference type="PIRSF" id="PIRSF006470">
    <property type="entry name" value="DctB"/>
    <property type="match status" value="1"/>
</dbReference>
<evidence type="ECO:0000313" key="5">
    <source>
        <dbReference type="Proteomes" id="UP000063434"/>
    </source>
</evidence>
<dbReference type="PANTHER" id="PTHR33376">
    <property type="match status" value="1"/>
</dbReference>
<organism evidence="4 5">
    <name type="scientific">Pseudomonas fluorescens</name>
    <dbReference type="NCBI Taxonomy" id="294"/>
    <lineage>
        <taxon>Bacteria</taxon>
        <taxon>Pseudomonadati</taxon>
        <taxon>Pseudomonadota</taxon>
        <taxon>Gammaproteobacteria</taxon>
        <taxon>Pseudomonadales</taxon>
        <taxon>Pseudomonadaceae</taxon>
        <taxon>Pseudomonas</taxon>
    </lineage>
</organism>
<dbReference type="NCBIfam" id="NF037995">
    <property type="entry name" value="TRAP_S1"/>
    <property type="match status" value="1"/>
</dbReference>
<evidence type="ECO:0000256" key="2">
    <source>
        <dbReference type="ARBA" id="ARBA00022448"/>
    </source>
</evidence>
<dbReference type="NCBIfam" id="TIGR00787">
    <property type="entry name" value="dctP"/>
    <property type="match status" value="1"/>
</dbReference>
<dbReference type="FunFam" id="3.40.190.170:FF:000001">
    <property type="entry name" value="TRAP dicarboxylate transporter, DctP subunit"/>
    <property type="match status" value="1"/>
</dbReference>
<dbReference type="CDD" id="cd13674">
    <property type="entry name" value="PBP2_TRAP_SBP_like_1"/>
    <property type="match status" value="1"/>
</dbReference>
<keyword evidence="3" id="KW-0732">Signal</keyword>
<dbReference type="Pfam" id="PF03480">
    <property type="entry name" value="DctP"/>
    <property type="match status" value="1"/>
</dbReference>
<dbReference type="PATRIC" id="fig|294.195.peg.2658"/>
<dbReference type="GO" id="GO:0055085">
    <property type="term" value="P:transmembrane transport"/>
    <property type="evidence" value="ECO:0007669"/>
    <property type="project" value="InterPro"/>
</dbReference>
<evidence type="ECO:0000256" key="3">
    <source>
        <dbReference type="ARBA" id="ARBA00022729"/>
    </source>
</evidence>
<gene>
    <name evidence="4" type="primary">dctP</name>
    <name evidence="4" type="ORF">PFL603g_02489</name>
</gene>
<accession>A0A120G0F2</accession>
<evidence type="ECO:0000313" key="4">
    <source>
        <dbReference type="EMBL" id="KWV76149.1"/>
    </source>
</evidence>
<dbReference type="InterPro" id="IPR038404">
    <property type="entry name" value="TRAP_DctP_sf"/>
</dbReference>
<dbReference type="Proteomes" id="UP000063434">
    <property type="component" value="Unassembled WGS sequence"/>
</dbReference>
<reference evidence="4 5" key="1">
    <citation type="submission" date="2015-05" db="EMBL/GenBank/DDBJ databases">
        <title>A genomic and transcriptomic approach to investigate the blue pigment phenotype in Pseudomonas fluorescens.</title>
        <authorList>
            <person name="Andreani N.A."/>
            <person name="Cardazzo B."/>
        </authorList>
    </citation>
    <scope>NUCLEOTIDE SEQUENCE [LARGE SCALE GENOMIC DNA]</scope>
    <source>
        <strain evidence="4 5">Ps_40</strain>
    </source>
</reference>
<protein>
    <submittedName>
        <fullName evidence="4">C4-dicarboxylate-binding periplasmic protein</fullName>
    </submittedName>
</protein>
<dbReference type="EMBL" id="LCYC01000039">
    <property type="protein sequence ID" value="KWV76149.1"/>
    <property type="molecule type" value="Genomic_DNA"/>
</dbReference>
<dbReference type="AlphaFoldDB" id="A0A120G0F2"/>
<sequence>MAIAGKPAPTLDAFVLAERRYLKFEIHDTRYIRHLALKHNNKKVIPMLKLSRALLCAATLFTAGLAQAADPIVIKFAHVVAENTPKGQGALLFKKLAEERLPGKVKVEVYPNSSLFGDGKEMEALLLGDVQMLAPSLAKFEHYTKQVQIYDLPFLFNDLAAVDRFQAAEGKQLLTSMQDKNILGLAYWHNGLKQLSANKALHEPKDARGLKFRVQASSVLEEQFKAIRANPRKMSFAEVYQGLQTGTVNGTENTWSNYESQKVNEVQKYFTESNHGLIDYMVITNAKFWNGLAPDVRSTLEQIMAEVTVEVNKQAEALNQSAKQKIIDAKTSEIIELTPAQRALWREAMRPVWQKFEGEIGADLIKAADASNQ</sequence>
<keyword evidence="2" id="KW-0813">Transport</keyword>
<dbReference type="InterPro" id="IPR018389">
    <property type="entry name" value="DctP_fam"/>
</dbReference>
<comment type="similarity">
    <text evidence="1">Belongs to the bacterial solute-binding protein 7 family.</text>
</comment>
<comment type="caution">
    <text evidence="4">The sequence shown here is derived from an EMBL/GenBank/DDBJ whole genome shotgun (WGS) entry which is preliminary data.</text>
</comment>
<dbReference type="Gene3D" id="3.40.190.170">
    <property type="entry name" value="Bacterial extracellular solute-binding protein, family 7"/>
    <property type="match status" value="1"/>
</dbReference>
<proteinExistence type="inferred from homology"/>
<dbReference type="InterPro" id="IPR004682">
    <property type="entry name" value="TRAP_DctP"/>
</dbReference>
<name>A0A120G0F2_PSEFL</name>
<dbReference type="GO" id="GO:0030288">
    <property type="term" value="C:outer membrane-bounded periplasmic space"/>
    <property type="evidence" value="ECO:0007669"/>
    <property type="project" value="InterPro"/>
</dbReference>
<evidence type="ECO:0000256" key="1">
    <source>
        <dbReference type="ARBA" id="ARBA00009023"/>
    </source>
</evidence>